<keyword evidence="3" id="KW-1185">Reference proteome</keyword>
<comment type="caution">
    <text evidence="2">The sequence shown here is derived from an EMBL/GenBank/DDBJ whole genome shotgun (WGS) entry which is preliminary data.</text>
</comment>
<evidence type="ECO:0000259" key="1">
    <source>
        <dbReference type="Pfam" id="PF04606"/>
    </source>
</evidence>
<organism evidence="2 3">
    <name type="scientific">Acinetobacter pollinis</name>
    <dbReference type="NCBI Taxonomy" id="2605270"/>
    <lineage>
        <taxon>Bacteria</taxon>
        <taxon>Pseudomonadati</taxon>
        <taxon>Pseudomonadota</taxon>
        <taxon>Gammaproteobacteria</taxon>
        <taxon>Moraxellales</taxon>
        <taxon>Moraxellaceae</taxon>
        <taxon>Acinetobacter</taxon>
    </lineage>
</organism>
<dbReference type="InterPro" id="IPR007684">
    <property type="entry name" value="Znf_Ogr/Delta"/>
</dbReference>
<evidence type="ECO:0000313" key="2">
    <source>
        <dbReference type="EMBL" id="MEB5477618.1"/>
    </source>
</evidence>
<feature type="domain" description="Zinc finger Ogr/Delta-type" evidence="1">
    <location>
        <begin position="9"/>
        <end position="52"/>
    </location>
</feature>
<feature type="non-terminal residue" evidence="2">
    <location>
        <position position="58"/>
    </location>
</feature>
<protein>
    <submittedName>
        <fullName evidence="2">Ogr/Delta-like zinc finger family protein</fullName>
    </submittedName>
</protein>
<dbReference type="RefSeq" id="WP_325776010.1">
    <property type="nucleotide sequence ID" value="NZ_VTDN01000010.1"/>
</dbReference>
<dbReference type="Pfam" id="PF04606">
    <property type="entry name" value="Ogr_Delta"/>
    <property type="match status" value="1"/>
</dbReference>
<sequence>MSSRQLFLCPHCKTKMRLTSSHLEAELFRVSYFQCTNVFCGFTARGEYAITHQVSPSS</sequence>
<evidence type="ECO:0000313" key="3">
    <source>
        <dbReference type="Proteomes" id="UP001339883"/>
    </source>
</evidence>
<name>A0ABU6DXL6_9GAMM</name>
<accession>A0ABU6DXL6</accession>
<gene>
    <name evidence="2" type="ORF">I2F25_11275</name>
</gene>
<dbReference type="EMBL" id="VTDN01000010">
    <property type="protein sequence ID" value="MEB5477618.1"/>
    <property type="molecule type" value="Genomic_DNA"/>
</dbReference>
<dbReference type="Proteomes" id="UP001339883">
    <property type="component" value="Unassembled WGS sequence"/>
</dbReference>
<reference evidence="2 3" key="1">
    <citation type="submission" date="2019-08" db="EMBL/GenBank/DDBJ databases">
        <title>Five species of Acinetobacter isolated from floral nectar and animal pollinators.</title>
        <authorList>
            <person name="Hendry T.A."/>
        </authorList>
    </citation>
    <scope>NUCLEOTIDE SEQUENCE [LARGE SCALE GENOMIC DNA]</scope>
    <source>
        <strain evidence="2 3">MD18.27</strain>
    </source>
</reference>
<proteinExistence type="predicted"/>